<dbReference type="Gene3D" id="1.10.10.10">
    <property type="entry name" value="Winged helix-like DNA-binding domain superfamily/Winged helix DNA-binding domain"/>
    <property type="match status" value="1"/>
</dbReference>
<dbReference type="InterPro" id="IPR036390">
    <property type="entry name" value="WH_DNA-bd_sf"/>
</dbReference>
<dbReference type="SUPFAM" id="SSF46785">
    <property type="entry name" value="Winged helix' DNA-binding domain"/>
    <property type="match status" value="1"/>
</dbReference>
<evidence type="ECO:0000256" key="2">
    <source>
        <dbReference type="ARBA" id="ARBA00023015"/>
    </source>
</evidence>
<comment type="similarity">
    <text evidence="1">Belongs to the LysR transcriptional regulatory family.</text>
</comment>
<dbReference type="OrthoDB" id="8675247at2"/>
<organism evidence="6 7">
    <name type="scientific">Caballeronia sordidicola</name>
    <name type="common">Burkholderia sordidicola</name>
    <dbReference type="NCBI Taxonomy" id="196367"/>
    <lineage>
        <taxon>Bacteria</taxon>
        <taxon>Pseudomonadati</taxon>
        <taxon>Pseudomonadota</taxon>
        <taxon>Betaproteobacteria</taxon>
        <taxon>Burkholderiales</taxon>
        <taxon>Burkholderiaceae</taxon>
        <taxon>Caballeronia</taxon>
    </lineage>
</organism>
<dbReference type="GO" id="GO:0003700">
    <property type="term" value="F:DNA-binding transcription factor activity"/>
    <property type="evidence" value="ECO:0007669"/>
    <property type="project" value="InterPro"/>
</dbReference>
<keyword evidence="4" id="KW-0804">Transcription</keyword>
<dbReference type="InterPro" id="IPR050950">
    <property type="entry name" value="HTH-type_LysR_regulators"/>
</dbReference>
<reference evidence="7" key="1">
    <citation type="submission" date="2017-01" db="EMBL/GenBank/DDBJ databases">
        <title>Genome Analysis of Deinococcus marmoris KOPRI26562.</title>
        <authorList>
            <person name="Kim J.H."/>
            <person name="Oh H.-M."/>
        </authorList>
    </citation>
    <scope>NUCLEOTIDE SEQUENCE [LARGE SCALE GENOMIC DNA]</scope>
    <source>
        <strain evidence="7">PAMC 26633</strain>
    </source>
</reference>
<dbReference type="PANTHER" id="PTHR30419">
    <property type="entry name" value="HTH-TYPE TRANSCRIPTIONAL REGULATOR YBHD"/>
    <property type="match status" value="1"/>
</dbReference>
<dbReference type="Proteomes" id="UP000214720">
    <property type="component" value="Unassembled WGS sequence"/>
</dbReference>
<dbReference type="Pfam" id="PF00126">
    <property type="entry name" value="HTH_1"/>
    <property type="match status" value="1"/>
</dbReference>
<dbReference type="PRINTS" id="PR00039">
    <property type="entry name" value="HTHLYSR"/>
</dbReference>
<dbReference type="PROSITE" id="PS50931">
    <property type="entry name" value="HTH_LYSR"/>
    <property type="match status" value="1"/>
</dbReference>
<dbReference type="FunFam" id="1.10.10.10:FF:000001">
    <property type="entry name" value="LysR family transcriptional regulator"/>
    <property type="match status" value="1"/>
</dbReference>
<protein>
    <submittedName>
        <fullName evidence="6">LysR family transcriptional regulator YbhD</fullName>
    </submittedName>
</protein>
<dbReference type="Gene3D" id="3.40.190.290">
    <property type="match status" value="1"/>
</dbReference>
<dbReference type="InterPro" id="IPR000847">
    <property type="entry name" value="LysR_HTH_N"/>
</dbReference>
<dbReference type="GO" id="GO:0005829">
    <property type="term" value="C:cytosol"/>
    <property type="evidence" value="ECO:0007669"/>
    <property type="project" value="TreeGrafter"/>
</dbReference>
<dbReference type="CDD" id="cd08440">
    <property type="entry name" value="PBP2_LTTR_like_4"/>
    <property type="match status" value="1"/>
</dbReference>
<evidence type="ECO:0000256" key="3">
    <source>
        <dbReference type="ARBA" id="ARBA00023125"/>
    </source>
</evidence>
<evidence type="ECO:0000313" key="7">
    <source>
        <dbReference type="Proteomes" id="UP000214720"/>
    </source>
</evidence>
<dbReference type="RefSeq" id="WP_089163406.1">
    <property type="nucleotide sequence ID" value="NZ_MTHB01000188.1"/>
</dbReference>
<dbReference type="InterPro" id="IPR005119">
    <property type="entry name" value="LysR_subst-bd"/>
</dbReference>
<dbReference type="InterPro" id="IPR036388">
    <property type="entry name" value="WH-like_DNA-bd_sf"/>
</dbReference>
<dbReference type="AlphaFoldDB" id="A0A226WVI4"/>
<feature type="domain" description="HTH lysR-type" evidence="5">
    <location>
        <begin position="1"/>
        <end position="60"/>
    </location>
</feature>
<dbReference type="Pfam" id="PF03466">
    <property type="entry name" value="LysR_substrate"/>
    <property type="match status" value="1"/>
</dbReference>
<dbReference type="GO" id="GO:0003677">
    <property type="term" value="F:DNA binding"/>
    <property type="evidence" value="ECO:0007669"/>
    <property type="project" value="UniProtKB-KW"/>
</dbReference>
<keyword evidence="2" id="KW-0805">Transcription regulation</keyword>
<evidence type="ECO:0000259" key="5">
    <source>
        <dbReference type="PROSITE" id="PS50931"/>
    </source>
</evidence>
<dbReference type="EMBL" id="MTHB01000188">
    <property type="protein sequence ID" value="OXC75194.1"/>
    <property type="molecule type" value="Genomic_DNA"/>
</dbReference>
<proteinExistence type="inferred from homology"/>
<keyword evidence="3" id="KW-0238">DNA-binding</keyword>
<evidence type="ECO:0000256" key="4">
    <source>
        <dbReference type="ARBA" id="ARBA00023163"/>
    </source>
</evidence>
<dbReference type="eggNOG" id="COG0583">
    <property type="taxonomic scope" value="Bacteria"/>
</dbReference>
<accession>A0A226WVI4</accession>
<name>A0A226WVI4_CABSO</name>
<sequence>MKIDILGVQAFVAIADKGSFQNAADSLHVTQTAITQRLRKLEDFLGVTLVERTTRSIALSLIGRDFLPQARRLLEELGDALLEIRETGKAERGDVSIACVPTVGVQYLPRIMQEYSARYPNNRIKILDHASSAVADAVLRREAEFGINIAGTHHPELMTMPLLEDQYVLICHEDHPLAKRRRVAWRQLQPYPLIFAGQVSGNRALLDTALGANGLGLQSFYEVQRSSTAVGLVAERIAAAVVPRLAVQKGAYPTIRTIELVDPVVSRALVLVVRKTARLSPAAQALYDMIKARAVPPKG</sequence>
<gene>
    <name evidence="6" type="ORF">BSU04_28200</name>
</gene>
<dbReference type="SUPFAM" id="SSF53850">
    <property type="entry name" value="Periplasmic binding protein-like II"/>
    <property type="match status" value="1"/>
</dbReference>
<evidence type="ECO:0000313" key="6">
    <source>
        <dbReference type="EMBL" id="OXC75194.1"/>
    </source>
</evidence>
<comment type="caution">
    <text evidence="6">The sequence shown here is derived from an EMBL/GenBank/DDBJ whole genome shotgun (WGS) entry which is preliminary data.</text>
</comment>
<evidence type="ECO:0000256" key="1">
    <source>
        <dbReference type="ARBA" id="ARBA00009437"/>
    </source>
</evidence>
<dbReference type="PANTHER" id="PTHR30419:SF8">
    <property type="entry name" value="NITROGEN ASSIMILATION TRANSCRIPTIONAL ACTIVATOR-RELATED"/>
    <property type="match status" value="1"/>
</dbReference>